<dbReference type="KEGG" id="sog:RA178_00880"/>
<dbReference type="SUPFAM" id="SSF88874">
    <property type="entry name" value="Receptor-binding domain of short tail fibre protein gp12"/>
    <property type="match status" value="1"/>
</dbReference>
<gene>
    <name evidence="2" type="ORF">HGO26_18190</name>
    <name evidence="3" type="ORF">RA178_00880</name>
</gene>
<dbReference type="Gene3D" id="3.90.1340.10">
    <property type="entry name" value="Phage tail collar domain"/>
    <property type="match status" value="1"/>
</dbReference>
<organism evidence="3">
    <name type="scientific">Shewanella oncorhynchi</name>
    <dbReference type="NCBI Taxonomy" id="2726434"/>
    <lineage>
        <taxon>Bacteria</taxon>
        <taxon>Pseudomonadati</taxon>
        <taxon>Pseudomonadota</taxon>
        <taxon>Gammaproteobacteria</taxon>
        <taxon>Alteromonadales</taxon>
        <taxon>Shewanellaceae</taxon>
        <taxon>Shewanella</taxon>
    </lineage>
</organism>
<accession>A0AA50Q5V1</accession>
<evidence type="ECO:0000313" key="3">
    <source>
        <dbReference type="EMBL" id="WMB73222.1"/>
    </source>
</evidence>
<dbReference type="EMBL" id="JABAEB010000012">
    <property type="protein sequence ID" value="NLQ24800.1"/>
    <property type="molecule type" value="Genomic_DNA"/>
</dbReference>
<dbReference type="Proteomes" id="UP000527352">
    <property type="component" value="Unassembled WGS sequence"/>
</dbReference>
<dbReference type="InterPro" id="IPR011083">
    <property type="entry name" value="Phage_tail_collar_dom"/>
</dbReference>
<dbReference type="RefSeq" id="WP_168826978.1">
    <property type="nucleotide sequence ID" value="NZ_CP132914.1"/>
</dbReference>
<dbReference type="InterPro" id="IPR037053">
    <property type="entry name" value="Phage_tail_collar_dom_sf"/>
</dbReference>
<dbReference type="EMBL" id="CP132914">
    <property type="protein sequence ID" value="WMB73222.1"/>
    <property type="molecule type" value="Genomic_DNA"/>
</dbReference>
<feature type="domain" description="Phage tail collar" evidence="1">
    <location>
        <begin position="6"/>
        <end position="62"/>
    </location>
</feature>
<proteinExistence type="predicted"/>
<reference evidence="3" key="2">
    <citation type="submission" date="2023-08" db="EMBL/GenBank/DDBJ databases">
        <title>Complete genome sequence of Shewanella oncorhynchi Z-P2, a siderophore putrebactin-producing bacterium.</title>
        <authorList>
            <person name="Zhang Y."/>
        </authorList>
    </citation>
    <scope>NUCLEOTIDE SEQUENCE</scope>
    <source>
        <strain evidence="3">Z-P2</strain>
    </source>
</reference>
<dbReference type="GeneID" id="301337695"/>
<sequence>MDPYIGDIRLFAGSFAPRGWMLCAGQLLSISEQSTLFAIIGTTYGGDGVTTFQLPDLRGRLPVGQGNGPGLTPRVIGQQFGVESVTLLTPQIPSHSHSLSASTASPSTSPSPMGNVFAHSNTDNIYAPLPSSGADPQVMNALSVQASGGTQPHNNIMPTTAINYIICIEGIFPSRN</sequence>
<dbReference type="AlphaFoldDB" id="A0AA50Q5V1"/>
<evidence type="ECO:0000259" key="1">
    <source>
        <dbReference type="Pfam" id="PF07484"/>
    </source>
</evidence>
<evidence type="ECO:0000313" key="4">
    <source>
        <dbReference type="Proteomes" id="UP000527352"/>
    </source>
</evidence>
<name>A0AA50Q5V1_9GAMM</name>
<dbReference type="Proteomes" id="UP001236800">
    <property type="component" value="Chromosome"/>
</dbReference>
<dbReference type="Pfam" id="PF07484">
    <property type="entry name" value="Collar"/>
    <property type="match status" value="1"/>
</dbReference>
<protein>
    <submittedName>
        <fullName evidence="2">Phage tail protein</fullName>
    </submittedName>
    <submittedName>
        <fullName evidence="3">Tail fiber protein</fullName>
    </submittedName>
</protein>
<evidence type="ECO:0000313" key="2">
    <source>
        <dbReference type="EMBL" id="NLQ24800.1"/>
    </source>
</evidence>
<reference evidence="2 4" key="1">
    <citation type="submission" date="2020-04" db="EMBL/GenBank/DDBJ databases">
        <title>The first description of lens atrophy caused by putative novel Shewanella sp. that is a new emerging pathogen for cultured rainbow trout?</title>
        <authorList>
            <person name="Saticioglu I.B."/>
            <person name="Duman M."/>
            <person name="Altun S."/>
        </authorList>
    </citation>
    <scope>NUCLEOTIDE SEQUENCE [LARGE SCALE GENOMIC DNA]</scope>
    <source>
        <strain evidence="2 4">S-1</strain>
    </source>
</reference>
<keyword evidence="4" id="KW-1185">Reference proteome</keyword>